<evidence type="ECO:0000259" key="6">
    <source>
        <dbReference type="Pfam" id="PF00456"/>
    </source>
</evidence>
<comment type="cofactor">
    <cofactor evidence="1">
        <name>thiamine diphosphate</name>
        <dbReference type="ChEBI" id="CHEBI:58937"/>
    </cofactor>
</comment>
<evidence type="ECO:0000256" key="3">
    <source>
        <dbReference type="ARBA" id="ARBA00022723"/>
    </source>
</evidence>
<dbReference type="SUPFAM" id="SSF52518">
    <property type="entry name" value="Thiamin diphosphate-binding fold (THDP-binding)"/>
    <property type="match status" value="1"/>
</dbReference>
<feature type="domain" description="Transketolase N-terminal" evidence="6">
    <location>
        <begin position="20"/>
        <end position="307"/>
    </location>
</feature>
<dbReference type="PANTHER" id="PTHR43522:SF2">
    <property type="entry name" value="TRANSKETOLASE 1-RELATED"/>
    <property type="match status" value="1"/>
</dbReference>
<comment type="caution">
    <text evidence="7">The sequence shown here is derived from an EMBL/GenBank/DDBJ whole genome shotgun (WGS) entry which is preliminary data.</text>
</comment>
<evidence type="ECO:0000313" key="7">
    <source>
        <dbReference type="EMBL" id="NEC58968.1"/>
    </source>
</evidence>
<organism evidence="7 8">
    <name type="scientific">Amycolatopsis rubida</name>
    <dbReference type="NCBI Taxonomy" id="112413"/>
    <lineage>
        <taxon>Bacteria</taxon>
        <taxon>Bacillati</taxon>
        <taxon>Actinomycetota</taxon>
        <taxon>Actinomycetes</taxon>
        <taxon>Pseudonocardiales</taxon>
        <taxon>Pseudonocardiaceae</taxon>
        <taxon>Amycolatopsis</taxon>
    </lineage>
</organism>
<dbReference type="Gene3D" id="3.40.50.970">
    <property type="match status" value="1"/>
</dbReference>
<evidence type="ECO:0000256" key="5">
    <source>
        <dbReference type="SAM" id="MobiDB-lite"/>
    </source>
</evidence>
<protein>
    <submittedName>
        <fullName evidence="7">Transketolase</fullName>
    </submittedName>
</protein>
<dbReference type="Proteomes" id="UP000470404">
    <property type="component" value="Unassembled WGS sequence"/>
</dbReference>
<proteinExistence type="predicted"/>
<evidence type="ECO:0000256" key="1">
    <source>
        <dbReference type="ARBA" id="ARBA00001964"/>
    </source>
</evidence>
<name>A0ABX0BYT9_9PSEU</name>
<reference evidence="7 8" key="1">
    <citation type="submission" date="2020-01" db="EMBL/GenBank/DDBJ databases">
        <title>Insect and environment-associated Actinomycetes.</title>
        <authorList>
            <person name="Currrie C."/>
            <person name="Chevrette M."/>
            <person name="Carlson C."/>
            <person name="Stubbendieck R."/>
            <person name="Wendt-Pienkowski E."/>
        </authorList>
    </citation>
    <scope>NUCLEOTIDE SEQUENCE [LARGE SCALE GENOMIC DNA]</scope>
    <source>
        <strain evidence="7 8">SID8386</strain>
    </source>
</reference>
<gene>
    <name evidence="7" type="ORF">G3I59_26075</name>
</gene>
<dbReference type="CDD" id="cd02012">
    <property type="entry name" value="TPP_TK"/>
    <property type="match status" value="1"/>
</dbReference>
<evidence type="ECO:0000256" key="2">
    <source>
        <dbReference type="ARBA" id="ARBA00022679"/>
    </source>
</evidence>
<dbReference type="PANTHER" id="PTHR43522">
    <property type="entry name" value="TRANSKETOLASE"/>
    <property type="match status" value="1"/>
</dbReference>
<sequence length="308" mass="32710">MRLVEIEEGADRRAGTDADALAITTIRMLAADAVQAAGSGHPGLPMGAAAPAWVLWSRFLRHDPADPEWPDRDRFVLSAGHGSMLLYALLHLFGYDLPRDELRRFRQWGSRTPGHPEHRCPPGVETTTGPLGQGLGNAVGMALAERMLAARANTAEHPVVGHRTWVLAGDGDLMEGVSHEAGSLAGHLGLGRLIVIYDDNDVTIDGPAHQSCTDDVLGRFAAYGWHVQRVADGEDLDALTTAFDAAVAAEDKPSLVAVRTTIGHGAPTVAGTPEAHGAPLGAAELAATRAAFDWPDEPFHVPAEVREH</sequence>
<keyword evidence="8" id="KW-1185">Reference proteome</keyword>
<dbReference type="PROSITE" id="PS00801">
    <property type="entry name" value="TRANSKETOLASE_1"/>
    <property type="match status" value="1"/>
</dbReference>
<feature type="region of interest" description="Disordered" evidence="5">
    <location>
        <begin position="109"/>
        <end position="132"/>
    </location>
</feature>
<keyword evidence="2" id="KW-0808">Transferase</keyword>
<evidence type="ECO:0000256" key="4">
    <source>
        <dbReference type="ARBA" id="ARBA00023052"/>
    </source>
</evidence>
<dbReference type="InterPro" id="IPR029061">
    <property type="entry name" value="THDP-binding"/>
</dbReference>
<dbReference type="EMBL" id="JAAGNC010000132">
    <property type="protein sequence ID" value="NEC58968.1"/>
    <property type="molecule type" value="Genomic_DNA"/>
</dbReference>
<evidence type="ECO:0000313" key="8">
    <source>
        <dbReference type="Proteomes" id="UP000470404"/>
    </source>
</evidence>
<dbReference type="InterPro" id="IPR005474">
    <property type="entry name" value="Transketolase_N"/>
</dbReference>
<keyword evidence="3" id="KW-0479">Metal-binding</keyword>
<dbReference type="InterPro" id="IPR049557">
    <property type="entry name" value="Transketolase_CS"/>
</dbReference>
<accession>A0ABX0BYT9</accession>
<feature type="non-terminal residue" evidence="7">
    <location>
        <position position="308"/>
    </location>
</feature>
<dbReference type="InterPro" id="IPR033247">
    <property type="entry name" value="Transketolase_fam"/>
</dbReference>
<dbReference type="Pfam" id="PF00456">
    <property type="entry name" value="Transketolase_N"/>
    <property type="match status" value="1"/>
</dbReference>
<keyword evidence="4" id="KW-0786">Thiamine pyrophosphate</keyword>